<evidence type="ECO:0000256" key="8">
    <source>
        <dbReference type="ARBA" id="ARBA00022989"/>
    </source>
</evidence>
<dbReference type="SUPFAM" id="SSF81324">
    <property type="entry name" value="Voltage-gated potassium channels"/>
    <property type="match status" value="1"/>
</dbReference>
<keyword evidence="7" id="KW-0851">Voltage-gated channel</keyword>
<evidence type="ECO:0000256" key="7">
    <source>
        <dbReference type="ARBA" id="ARBA00022882"/>
    </source>
</evidence>
<dbReference type="GO" id="GO:0008331">
    <property type="term" value="F:high voltage-gated calcium channel activity"/>
    <property type="evidence" value="ECO:0007669"/>
    <property type="project" value="TreeGrafter"/>
</dbReference>
<evidence type="ECO:0000256" key="9">
    <source>
        <dbReference type="ARBA" id="ARBA00023065"/>
    </source>
</evidence>
<keyword evidence="2" id="KW-0813">Transport</keyword>
<dbReference type="AlphaFoldDB" id="A0A819MV41"/>
<comment type="caution">
    <text evidence="14">The sequence shown here is derived from an EMBL/GenBank/DDBJ whole genome shotgun (WGS) entry which is preliminary data.</text>
</comment>
<evidence type="ECO:0000256" key="11">
    <source>
        <dbReference type="ARBA" id="ARBA00023303"/>
    </source>
</evidence>
<keyword evidence="11" id="KW-0407">Ion channel</keyword>
<evidence type="ECO:0000256" key="2">
    <source>
        <dbReference type="ARBA" id="ARBA00022448"/>
    </source>
</evidence>
<protein>
    <recommendedName>
        <fullName evidence="12">Ion transport domain-containing protein</fullName>
    </recommendedName>
</protein>
<evidence type="ECO:0000256" key="1">
    <source>
        <dbReference type="ARBA" id="ARBA00004141"/>
    </source>
</evidence>
<proteinExistence type="predicted"/>
<keyword evidence="5" id="KW-0812">Transmembrane</keyword>
<dbReference type="InterPro" id="IPR050599">
    <property type="entry name" value="VDCC_alpha-1_subunit"/>
</dbReference>
<reference evidence="14" key="1">
    <citation type="submission" date="2021-02" db="EMBL/GenBank/DDBJ databases">
        <authorList>
            <person name="Nowell W R."/>
        </authorList>
    </citation>
    <scope>NUCLEOTIDE SEQUENCE</scope>
</reference>
<dbReference type="Gene3D" id="1.20.120.350">
    <property type="entry name" value="Voltage-gated potassium channels. Chain C"/>
    <property type="match status" value="1"/>
</dbReference>
<comment type="subcellular location">
    <subcellularLocation>
        <location evidence="1">Membrane</location>
        <topology evidence="1">Multi-pass membrane protein</topology>
    </subcellularLocation>
</comment>
<evidence type="ECO:0000256" key="4">
    <source>
        <dbReference type="ARBA" id="ARBA00022673"/>
    </source>
</evidence>
<keyword evidence="6" id="KW-0106">Calcium</keyword>
<dbReference type="EMBL" id="CAJNOT010004204">
    <property type="protein sequence ID" value="CAF1421337.1"/>
    <property type="molecule type" value="Genomic_DNA"/>
</dbReference>
<organism evidence="14 15">
    <name type="scientific">Rotaria sordida</name>
    <dbReference type="NCBI Taxonomy" id="392033"/>
    <lineage>
        <taxon>Eukaryota</taxon>
        <taxon>Metazoa</taxon>
        <taxon>Spiralia</taxon>
        <taxon>Gnathifera</taxon>
        <taxon>Rotifera</taxon>
        <taxon>Eurotatoria</taxon>
        <taxon>Bdelloidea</taxon>
        <taxon>Philodinida</taxon>
        <taxon>Philodinidae</taxon>
        <taxon>Rotaria</taxon>
    </lineage>
</organism>
<evidence type="ECO:0000313" key="14">
    <source>
        <dbReference type="EMBL" id="CAF3987135.1"/>
    </source>
</evidence>
<keyword evidence="8" id="KW-1133">Transmembrane helix</keyword>
<dbReference type="Proteomes" id="UP000663836">
    <property type="component" value="Unassembled WGS sequence"/>
</dbReference>
<dbReference type="Proteomes" id="UP000663864">
    <property type="component" value="Unassembled WGS sequence"/>
</dbReference>
<dbReference type="PANTHER" id="PTHR45628:SF22">
    <property type="entry name" value="VOLTAGE-DEPENDENT T-TYPE CALCIUM CHANNEL SUBUNIT ALPHA"/>
    <property type="match status" value="1"/>
</dbReference>
<dbReference type="PANTHER" id="PTHR45628">
    <property type="entry name" value="VOLTAGE-DEPENDENT CALCIUM CHANNEL TYPE A SUBUNIT ALPHA-1"/>
    <property type="match status" value="1"/>
</dbReference>
<dbReference type="GO" id="GO:0005891">
    <property type="term" value="C:voltage-gated calcium channel complex"/>
    <property type="evidence" value="ECO:0007669"/>
    <property type="project" value="TreeGrafter"/>
</dbReference>
<dbReference type="InterPro" id="IPR027359">
    <property type="entry name" value="Volt_channel_dom_sf"/>
</dbReference>
<keyword evidence="10" id="KW-0472">Membrane</keyword>
<evidence type="ECO:0000256" key="3">
    <source>
        <dbReference type="ARBA" id="ARBA00022568"/>
    </source>
</evidence>
<sequence length="421" mass="48774">MDKYHLTTTNNNNNINMINKNIFHTSLPTVVNISNNDSHIDETDCFLNEHDSSNILSDLPDSCFVEKAFYWLRQTTQPRYQCLKLITWPWFERISIFVILLNCITLGMYQPCAHDTNIESSKKCDIALCIWPQVTDYFVFAFFTIEMCIKMTAMGIFGKGIYLDESWNRLDCFIVLSKLVELLIPGDNLNLSAIRTVRVLRPLRAIKHVPSVRILVMLLLDTLHNHALFDDFPLQSFYIPPDQDSFICSDPSSSEMTKCSEILQSRRDNMICELDFHSLTLLLTNKTINRCINWNQYYQLCTISNKNPFSALINFDNIISAWLAIFQIITFENWINIMYYIQDAHSFCNWIYFVTTPNALSSPNVNIVSSPSLISQKHRSNRQYHQSQSLLVSTPLSKSVDRDTDTYDICLSTNEPTKQTH</sequence>
<feature type="domain" description="Ion transport" evidence="12">
    <location>
        <begin position="304"/>
        <end position="355"/>
    </location>
</feature>
<dbReference type="Gene3D" id="1.10.287.70">
    <property type="match status" value="1"/>
</dbReference>
<evidence type="ECO:0000313" key="13">
    <source>
        <dbReference type="EMBL" id="CAF1421337.1"/>
    </source>
</evidence>
<keyword evidence="4" id="KW-0107">Calcium channel</keyword>
<keyword evidence="9" id="KW-0406">Ion transport</keyword>
<evidence type="ECO:0000313" key="15">
    <source>
        <dbReference type="Proteomes" id="UP000663836"/>
    </source>
</evidence>
<evidence type="ECO:0000256" key="10">
    <source>
        <dbReference type="ARBA" id="ARBA00023136"/>
    </source>
</evidence>
<evidence type="ECO:0000256" key="5">
    <source>
        <dbReference type="ARBA" id="ARBA00022692"/>
    </source>
</evidence>
<keyword evidence="3" id="KW-0109">Calcium transport</keyword>
<evidence type="ECO:0000259" key="12">
    <source>
        <dbReference type="Pfam" id="PF00520"/>
    </source>
</evidence>
<accession>A0A819MV41</accession>
<dbReference type="InterPro" id="IPR005821">
    <property type="entry name" value="Ion_trans_dom"/>
</dbReference>
<gene>
    <name evidence="14" type="ORF">JBS370_LOCUS25510</name>
    <name evidence="13" type="ORF">ZHD862_LOCUS33971</name>
</gene>
<evidence type="ECO:0000256" key="6">
    <source>
        <dbReference type="ARBA" id="ARBA00022837"/>
    </source>
</evidence>
<dbReference type="EMBL" id="CAJOBD010004257">
    <property type="protein sequence ID" value="CAF3987135.1"/>
    <property type="molecule type" value="Genomic_DNA"/>
</dbReference>
<name>A0A819MV41_9BILA</name>
<dbReference type="GO" id="GO:0098703">
    <property type="term" value="P:calcium ion import across plasma membrane"/>
    <property type="evidence" value="ECO:0007669"/>
    <property type="project" value="TreeGrafter"/>
</dbReference>
<feature type="domain" description="Ion transport" evidence="12">
    <location>
        <begin position="88"/>
        <end position="223"/>
    </location>
</feature>
<dbReference type="Pfam" id="PF00520">
    <property type="entry name" value="Ion_trans"/>
    <property type="match status" value="2"/>
</dbReference>